<dbReference type="InterPro" id="IPR010902">
    <property type="entry name" value="NUMOD4"/>
</dbReference>
<keyword evidence="2" id="KW-0540">Nuclease</keyword>
<dbReference type="InterPro" id="IPR003615">
    <property type="entry name" value="HNH_nuc"/>
</dbReference>
<keyword evidence="2" id="KW-0378">Hydrolase</keyword>
<keyword evidence="2" id="KW-0255">Endonuclease</keyword>
<name>A0A8S5RFR4_9VIRU</name>
<dbReference type="Pfam" id="PF07463">
    <property type="entry name" value="NUMOD4"/>
    <property type="match status" value="1"/>
</dbReference>
<dbReference type="GO" id="GO:0004519">
    <property type="term" value="F:endonuclease activity"/>
    <property type="evidence" value="ECO:0007669"/>
    <property type="project" value="UniProtKB-KW"/>
</dbReference>
<reference evidence="2" key="1">
    <citation type="journal article" date="2021" name="Proc. Natl. Acad. Sci. U.S.A.">
        <title>A Catalog of Tens of Thousands of Viruses from Human Metagenomes Reveals Hidden Associations with Chronic Diseases.</title>
        <authorList>
            <person name="Tisza M.J."/>
            <person name="Buck C.B."/>
        </authorList>
    </citation>
    <scope>NUCLEOTIDE SEQUENCE</scope>
    <source>
        <strain evidence="2">CtqEG8</strain>
    </source>
</reference>
<accession>A0A8S5RFR4</accession>
<evidence type="ECO:0000259" key="1">
    <source>
        <dbReference type="SMART" id="SM00507"/>
    </source>
</evidence>
<dbReference type="Gene3D" id="3.90.75.20">
    <property type="match status" value="1"/>
</dbReference>
<dbReference type="SUPFAM" id="SSF54060">
    <property type="entry name" value="His-Me finger endonucleases"/>
    <property type="match status" value="1"/>
</dbReference>
<dbReference type="SMART" id="SM00507">
    <property type="entry name" value="HNHc"/>
    <property type="match status" value="1"/>
</dbReference>
<dbReference type="GO" id="GO:0016788">
    <property type="term" value="F:hydrolase activity, acting on ester bonds"/>
    <property type="evidence" value="ECO:0007669"/>
    <property type="project" value="InterPro"/>
</dbReference>
<dbReference type="Pfam" id="PF13392">
    <property type="entry name" value="HNH_3"/>
    <property type="match status" value="1"/>
</dbReference>
<sequence>MQEIWKKVTIEPFSEYYEVSNLGRVRSVKRTVKCGKNHETTMNVKEKILSQQKINGYSLVHLFRNGKQRGFRVHRLVALAFIENERPDTMTQINHKDENKNNNRADNLEWCTASYNINYGTANKRRSAKLKGRENIRDRKPFVSMNEFGVVVGTYSRLEDVKADGFRPAKVQSALHGMTKKKRIENSNPEHRYKGRTWWYV</sequence>
<dbReference type="InterPro" id="IPR044925">
    <property type="entry name" value="His-Me_finger_sf"/>
</dbReference>
<feature type="domain" description="HNH nuclease" evidence="1">
    <location>
        <begin position="67"/>
        <end position="117"/>
    </location>
</feature>
<dbReference type="EMBL" id="BK059100">
    <property type="protein sequence ID" value="DAE29828.1"/>
    <property type="molecule type" value="Genomic_DNA"/>
</dbReference>
<evidence type="ECO:0000313" key="2">
    <source>
        <dbReference type="EMBL" id="DAE29828.1"/>
    </source>
</evidence>
<protein>
    <submittedName>
        <fullName evidence="2">Homing endonuclease</fullName>
    </submittedName>
</protein>
<proteinExistence type="predicted"/>
<organism evidence="2">
    <name type="scientific">virus sp. ctqEG8</name>
    <dbReference type="NCBI Taxonomy" id="2827998"/>
    <lineage>
        <taxon>Viruses</taxon>
    </lineage>
</organism>